<proteinExistence type="predicted"/>
<name>A0ABS2Z7T3_9BACL</name>
<dbReference type="RefSeq" id="WP_205723970.1">
    <property type="nucleotide sequence ID" value="NZ_JAFHKS010000034.1"/>
</dbReference>
<organism evidence="3 4">
    <name type="scientific">Fictibacillus barbaricus</name>
    <dbReference type="NCBI Taxonomy" id="182136"/>
    <lineage>
        <taxon>Bacteria</taxon>
        <taxon>Bacillati</taxon>
        <taxon>Bacillota</taxon>
        <taxon>Bacilli</taxon>
        <taxon>Bacillales</taxon>
        <taxon>Fictibacillaceae</taxon>
        <taxon>Fictibacillus</taxon>
    </lineage>
</organism>
<gene>
    <name evidence="3" type="ORF">JYA64_00480</name>
</gene>
<reference evidence="3 4" key="1">
    <citation type="submission" date="2021-01" db="EMBL/GenBank/DDBJ databases">
        <title>Genome Sequencing of Type Strains.</title>
        <authorList>
            <person name="Lemaire J.F."/>
            <person name="Inderbitzin P."/>
            <person name="Collins S.B."/>
            <person name="Wespe N."/>
            <person name="Knight-Connoni V."/>
        </authorList>
    </citation>
    <scope>NUCLEOTIDE SEQUENCE [LARGE SCALE GENOMIC DNA]</scope>
    <source>
        <strain evidence="3 4">DSM 14730</strain>
    </source>
</reference>
<evidence type="ECO:0000256" key="1">
    <source>
        <dbReference type="SAM" id="MobiDB-lite"/>
    </source>
</evidence>
<comment type="caution">
    <text evidence="3">The sequence shown here is derived from an EMBL/GenBank/DDBJ whole genome shotgun (WGS) entry which is preliminary data.</text>
</comment>
<feature type="region of interest" description="Disordered" evidence="1">
    <location>
        <begin position="1"/>
        <end position="24"/>
    </location>
</feature>
<protein>
    <submittedName>
        <fullName evidence="3">NERD domain-containing protein</fullName>
    </submittedName>
</protein>
<dbReference type="EMBL" id="JAFHKS010000034">
    <property type="protein sequence ID" value="MBN3543780.1"/>
    <property type="molecule type" value="Genomic_DNA"/>
</dbReference>
<dbReference type="Proteomes" id="UP001319060">
    <property type="component" value="Unassembled WGS sequence"/>
</dbReference>
<dbReference type="InterPro" id="IPR011528">
    <property type="entry name" value="NERD"/>
</dbReference>
<feature type="compositionally biased region" description="Basic residues" evidence="1">
    <location>
        <begin position="1"/>
        <end position="12"/>
    </location>
</feature>
<evidence type="ECO:0000313" key="4">
    <source>
        <dbReference type="Proteomes" id="UP001319060"/>
    </source>
</evidence>
<feature type="domain" description="NERD" evidence="2">
    <location>
        <begin position="24"/>
        <end position="140"/>
    </location>
</feature>
<dbReference type="Pfam" id="PF08378">
    <property type="entry name" value="NERD"/>
    <property type="match status" value="1"/>
</dbReference>
<sequence>MIKRVPNTHHRKQEIQDQLRNHSSGFKGEQSLDYFYRYLPREDINFLHSIRISHEDYFFQMDTIIITPTFITILEIKYLAGHLFLDDRFSQLIRTFEGKKEAFTNPIDQVKRQSYHLSKILSQYKFPAVPIETLVIMTHPTAIIEAPLTYKEAAEKVIKSSSLQEKFEVLSQKHSKTILSQTQIKKLTKLLLKLSSSYNPDICELFQINKNELIRGVFCPTCNHAIMEYKRGTWHCRTCYTSSKTAHIEALQDYACLLSTEITNRECTYFLNLASNSQAYHLLCSLNLPFTGNRKSRKYHLEPLLEKIP</sequence>
<accession>A0ABS2Z7T3</accession>
<dbReference type="PROSITE" id="PS50965">
    <property type="entry name" value="NERD"/>
    <property type="match status" value="1"/>
</dbReference>
<evidence type="ECO:0000313" key="3">
    <source>
        <dbReference type="EMBL" id="MBN3543780.1"/>
    </source>
</evidence>
<evidence type="ECO:0000259" key="2">
    <source>
        <dbReference type="PROSITE" id="PS50965"/>
    </source>
</evidence>
<keyword evidence="4" id="KW-1185">Reference proteome</keyword>